<comment type="caution">
    <text evidence="1">The sequence shown here is derived from an EMBL/GenBank/DDBJ whole genome shotgun (WGS) entry which is preliminary data.</text>
</comment>
<dbReference type="Proteomes" id="UP001057452">
    <property type="component" value="Chromosome 21"/>
</dbReference>
<keyword evidence="2" id="KW-1185">Reference proteome</keyword>
<accession>A0ACB9W0B8</accession>
<evidence type="ECO:0000313" key="2">
    <source>
        <dbReference type="Proteomes" id="UP001057452"/>
    </source>
</evidence>
<gene>
    <name evidence="1" type="ORF">KUCAC02_010218</name>
</gene>
<sequence length="247" mass="27815">LAGSEEAEDEGQWKLYFKLYCFLDVESMPKEGVEFAFMFEQAHEETLQHLAALRLQFLFGDKAKVPGLWKTSTLWVAYATASSSSPRWEQPQDRPNSGASEDQLPGRDPATGTEDRLNEEAAHGGGADVGDVDKGETSATRASIVEKWSRHTGVDQHQAMLKYMTIIKEWPGYGSTLFDVECKEGGFPHDLWLSPCTYKITVDEREMLFETPQVGEITKIMKAYINMIVKKRCSVKSVSSYGTNWIR</sequence>
<feature type="non-terminal residue" evidence="1">
    <location>
        <position position="1"/>
    </location>
</feature>
<reference evidence="1" key="1">
    <citation type="submission" date="2022-05" db="EMBL/GenBank/DDBJ databases">
        <title>Chromosome-level genome of Chaenocephalus aceratus.</title>
        <authorList>
            <person name="Park H."/>
        </authorList>
    </citation>
    <scope>NUCLEOTIDE SEQUENCE</scope>
    <source>
        <strain evidence="1">KU_202001</strain>
    </source>
</reference>
<organism evidence="1 2">
    <name type="scientific">Chaenocephalus aceratus</name>
    <name type="common">Blackfin icefish</name>
    <name type="synonym">Chaenichthys aceratus</name>
    <dbReference type="NCBI Taxonomy" id="36190"/>
    <lineage>
        <taxon>Eukaryota</taxon>
        <taxon>Metazoa</taxon>
        <taxon>Chordata</taxon>
        <taxon>Craniata</taxon>
        <taxon>Vertebrata</taxon>
        <taxon>Euteleostomi</taxon>
        <taxon>Actinopterygii</taxon>
        <taxon>Neopterygii</taxon>
        <taxon>Teleostei</taxon>
        <taxon>Neoteleostei</taxon>
        <taxon>Acanthomorphata</taxon>
        <taxon>Eupercaria</taxon>
        <taxon>Perciformes</taxon>
        <taxon>Notothenioidei</taxon>
        <taxon>Channichthyidae</taxon>
        <taxon>Chaenocephalus</taxon>
    </lineage>
</organism>
<protein>
    <submittedName>
        <fullName evidence="1">Uncharacterized protein</fullName>
    </submittedName>
</protein>
<dbReference type="EMBL" id="CM043805">
    <property type="protein sequence ID" value="KAI4805614.1"/>
    <property type="molecule type" value="Genomic_DNA"/>
</dbReference>
<evidence type="ECO:0000313" key="1">
    <source>
        <dbReference type="EMBL" id="KAI4805614.1"/>
    </source>
</evidence>
<name>A0ACB9W0B8_CHAAC</name>
<proteinExistence type="predicted"/>